<dbReference type="STRING" id="1834516.BL253_05365"/>
<dbReference type="SUPFAM" id="SSF56112">
    <property type="entry name" value="Protein kinase-like (PK-like)"/>
    <property type="match status" value="1"/>
</dbReference>
<keyword evidence="4" id="KW-1185">Reference proteome</keyword>
<dbReference type="GO" id="GO:0016740">
    <property type="term" value="F:transferase activity"/>
    <property type="evidence" value="ECO:0007669"/>
    <property type="project" value="UniProtKB-KW"/>
</dbReference>
<reference evidence="4" key="1">
    <citation type="submission" date="2016-10" db="EMBL/GenBank/DDBJ databases">
        <title>Frankia sp. NRRL B-16386 Genome sequencing.</title>
        <authorList>
            <person name="Ghodhbane-Gtari F."/>
            <person name="Swanson E."/>
            <person name="Gueddou A."/>
            <person name="Hezbri K."/>
            <person name="Ktari K."/>
            <person name="Nouioui I."/>
            <person name="Morris K."/>
            <person name="Simpson S."/>
            <person name="Abebe-Akele F."/>
            <person name="Thomas K."/>
            <person name="Gtari M."/>
            <person name="Tisa L.S."/>
        </authorList>
    </citation>
    <scope>NUCLEOTIDE SEQUENCE [LARGE SCALE GENOMIC DNA]</scope>
    <source>
        <strain evidence="4">NRRL B-16386</strain>
    </source>
</reference>
<keyword evidence="3" id="KW-0808">Transferase</keyword>
<dbReference type="Proteomes" id="UP000188929">
    <property type="component" value="Unassembled WGS sequence"/>
</dbReference>
<dbReference type="AlphaFoldDB" id="A0A1V2IH49"/>
<proteinExistence type="predicted"/>
<evidence type="ECO:0000259" key="2">
    <source>
        <dbReference type="SMART" id="SM00587"/>
    </source>
</evidence>
<dbReference type="PANTHER" id="PTHR11012:SF30">
    <property type="entry name" value="PROTEIN KINASE-LIKE DOMAIN-CONTAINING"/>
    <property type="match status" value="1"/>
</dbReference>
<name>A0A1V2IH49_9ACTN</name>
<dbReference type="Pfam" id="PF02958">
    <property type="entry name" value="EcKL"/>
    <property type="match status" value="1"/>
</dbReference>
<feature type="domain" description="CHK kinase-like" evidence="2">
    <location>
        <begin position="113"/>
        <end position="290"/>
    </location>
</feature>
<dbReference type="PANTHER" id="PTHR11012">
    <property type="entry name" value="PROTEIN KINASE-LIKE DOMAIN-CONTAINING"/>
    <property type="match status" value="1"/>
</dbReference>
<evidence type="ECO:0000256" key="1">
    <source>
        <dbReference type="SAM" id="MobiDB-lite"/>
    </source>
</evidence>
<dbReference type="InterPro" id="IPR015897">
    <property type="entry name" value="CHK_kinase-like"/>
</dbReference>
<evidence type="ECO:0000313" key="3">
    <source>
        <dbReference type="EMBL" id="ONH32494.1"/>
    </source>
</evidence>
<gene>
    <name evidence="3" type="ORF">BL253_05365</name>
</gene>
<protein>
    <submittedName>
        <fullName evidence="3">Aminoglycoside phosphotransferase</fullName>
    </submittedName>
</protein>
<accession>A0A1V2IH49</accession>
<dbReference type="InterPro" id="IPR004119">
    <property type="entry name" value="EcKL"/>
</dbReference>
<dbReference type="EMBL" id="MOMC01000010">
    <property type="protein sequence ID" value="ONH32494.1"/>
    <property type="molecule type" value="Genomic_DNA"/>
</dbReference>
<sequence>MTAALRGGAGDVTVTGLRHEPVGTGQMGSSYRFHLEYAAGGPTGAGGSDGGVTTAPRTVVVKMGAGDPADRGVVRQGYRKEVGFYARLAGRVRIRTPHCWQAAISPDSRLFTLVLADAHPARAGSQETGCDVDQAADAVRNLAGLHAPFWNGALLGAESSWLERSDDAARAFMGELHAAATAEFVARYQAELDPLDAETLRRAAALTYRWQSGYEAPFSVLHGDYRLDNLLFPADGPGVCAVDWQTISIGLPGRDLAYFLATALPPDVRREHQAGLVLAYHQRLVELGVTGYSAADCFTDYRRGLPHGPLITVLGCVYAAGVRTAGSDRMFLSMAERACAAIRDLESLELIEAET</sequence>
<feature type="region of interest" description="Disordered" evidence="1">
    <location>
        <begin position="1"/>
        <end position="25"/>
    </location>
</feature>
<dbReference type="SMART" id="SM00587">
    <property type="entry name" value="CHK"/>
    <property type="match status" value="1"/>
</dbReference>
<comment type="caution">
    <text evidence="3">The sequence shown here is derived from an EMBL/GenBank/DDBJ whole genome shotgun (WGS) entry which is preliminary data.</text>
</comment>
<evidence type="ECO:0000313" key="4">
    <source>
        <dbReference type="Proteomes" id="UP000188929"/>
    </source>
</evidence>
<organism evidence="3 4">
    <name type="scientific">Pseudofrankia asymbiotica</name>
    <dbReference type="NCBI Taxonomy" id="1834516"/>
    <lineage>
        <taxon>Bacteria</taxon>
        <taxon>Bacillati</taxon>
        <taxon>Actinomycetota</taxon>
        <taxon>Actinomycetes</taxon>
        <taxon>Frankiales</taxon>
        <taxon>Frankiaceae</taxon>
        <taxon>Pseudofrankia</taxon>
    </lineage>
</organism>
<dbReference type="Gene3D" id="3.90.1200.10">
    <property type="match status" value="1"/>
</dbReference>
<dbReference type="InterPro" id="IPR011009">
    <property type="entry name" value="Kinase-like_dom_sf"/>
</dbReference>